<dbReference type="Proteomes" id="UP000287033">
    <property type="component" value="Unassembled WGS sequence"/>
</dbReference>
<dbReference type="EMBL" id="BEZZ01000153">
    <property type="protein sequence ID" value="GCC27161.1"/>
    <property type="molecule type" value="Genomic_DNA"/>
</dbReference>
<organism evidence="1 2">
    <name type="scientific">Chiloscyllium punctatum</name>
    <name type="common">Brownbanded bambooshark</name>
    <name type="synonym">Hemiscyllium punctatum</name>
    <dbReference type="NCBI Taxonomy" id="137246"/>
    <lineage>
        <taxon>Eukaryota</taxon>
        <taxon>Metazoa</taxon>
        <taxon>Chordata</taxon>
        <taxon>Craniata</taxon>
        <taxon>Vertebrata</taxon>
        <taxon>Chondrichthyes</taxon>
        <taxon>Elasmobranchii</taxon>
        <taxon>Galeomorphii</taxon>
        <taxon>Galeoidea</taxon>
        <taxon>Orectolobiformes</taxon>
        <taxon>Hemiscylliidae</taxon>
        <taxon>Chiloscyllium</taxon>
    </lineage>
</organism>
<accession>A0A401S9T0</accession>
<dbReference type="AlphaFoldDB" id="A0A401S9T0"/>
<evidence type="ECO:0000313" key="2">
    <source>
        <dbReference type="Proteomes" id="UP000287033"/>
    </source>
</evidence>
<gene>
    <name evidence="1" type="ORF">chiPu_0005583</name>
</gene>
<protein>
    <submittedName>
        <fullName evidence="1">Uncharacterized protein</fullName>
    </submittedName>
</protein>
<sequence length="124" mass="14210">MRLDAREGGWNYCEIAEKNFTVKAHRPLDCSKSRRGLGSSLTLLDVELLAPLPPPTFSLFSTETKGHLFKMQGDKEAAVGKVCGPVLLTKHERWHLQLWRLKQERSCGELPFPPPRLWWLTLDE</sequence>
<reference evidence="1 2" key="1">
    <citation type="journal article" date="2018" name="Nat. Ecol. Evol.">
        <title>Shark genomes provide insights into elasmobranch evolution and the origin of vertebrates.</title>
        <authorList>
            <person name="Hara Y"/>
            <person name="Yamaguchi K"/>
            <person name="Onimaru K"/>
            <person name="Kadota M"/>
            <person name="Koyanagi M"/>
            <person name="Keeley SD"/>
            <person name="Tatsumi K"/>
            <person name="Tanaka K"/>
            <person name="Motone F"/>
            <person name="Kageyama Y"/>
            <person name="Nozu R"/>
            <person name="Adachi N"/>
            <person name="Nishimura O"/>
            <person name="Nakagawa R"/>
            <person name="Tanegashima C"/>
            <person name="Kiyatake I"/>
            <person name="Matsumoto R"/>
            <person name="Murakumo K"/>
            <person name="Nishida K"/>
            <person name="Terakita A"/>
            <person name="Kuratani S"/>
            <person name="Sato K"/>
            <person name="Hyodo S Kuraku.S."/>
        </authorList>
    </citation>
    <scope>NUCLEOTIDE SEQUENCE [LARGE SCALE GENOMIC DNA]</scope>
</reference>
<evidence type="ECO:0000313" key="1">
    <source>
        <dbReference type="EMBL" id="GCC27161.1"/>
    </source>
</evidence>
<comment type="caution">
    <text evidence="1">The sequence shown here is derived from an EMBL/GenBank/DDBJ whole genome shotgun (WGS) entry which is preliminary data.</text>
</comment>
<keyword evidence="2" id="KW-1185">Reference proteome</keyword>
<proteinExistence type="predicted"/>
<name>A0A401S9T0_CHIPU</name>